<organism evidence="3 4">
    <name type="scientific">Cucurbita moschata</name>
    <name type="common">Winter crookneck squash</name>
    <name type="synonym">Cucurbita pepo var. moschata</name>
    <dbReference type="NCBI Taxonomy" id="3662"/>
    <lineage>
        <taxon>Eukaryota</taxon>
        <taxon>Viridiplantae</taxon>
        <taxon>Streptophyta</taxon>
        <taxon>Embryophyta</taxon>
        <taxon>Tracheophyta</taxon>
        <taxon>Spermatophyta</taxon>
        <taxon>Magnoliopsida</taxon>
        <taxon>eudicotyledons</taxon>
        <taxon>Gunneridae</taxon>
        <taxon>Pentapetalae</taxon>
        <taxon>rosids</taxon>
        <taxon>fabids</taxon>
        <taxon>Cucurbitales</taxon>
        <taxon>Cucurbitaceae</taxon>
        <taxon>Cucurbiteae</taxon>
        <taxon>Cucurbita</taxon>
    </lineage>
</organism>
<name>A0A6J1EH97_CUCMO</name>
<dbReference type="SMART" id="SM00312">
    <property type="entry name" value="PX"/>
    <property type="match status" value="1"/>
</dbReference>
<feature type="region of interest" description="Disordered" evidence="1">
    <location>
        <begin position="1"/>
        <end position="20"/>
    </location>
</feature>
<dbReference type="Proteomes" id="UP000504609">
    <property type="component" value="Unplaced"/>
</dbReference>
<dbReference type="SUPFAM" id="SSF103657">
    <property type="entry name" value="BAR/IMD domain-like"/>
    <property type="match status" value="1"/>
</dbReference>
<dbReference type="PANTHER" id="PTHR10555">
    <property type="entry name" value="SORTING NEXIN"/>
    <property type="match status" value="1"/>
</dbReference>
<dbReference type="GO" id="GO:0005768">
    <property type="term" value="C:endosome"/>
    <property type="evidence" value="ECO:0007669"/>
    <property type="project" value="TreeGrafter"/>
</dbReference>
<dbReference type="GeneID" id="111433347"/>
<dbReference type="Pfam" id="PF09325">
    <property type="entry name" value="Vps5"/>
    <property type="match status" value="1"/>
</dbReference>
<dbReference type="InterPro" id="IPR015404">
    <property type="entry name" value="Vps5_C"/>
</dbReference>
<dbReference type="SUPFAM" id="SSF64268">
    <property type="entry name" value="PX domain"/>
    <property type="match status" value="1"/>
</dbReference>
<dbReference type="GO" id="GO:0016020">
    <property type="term" value="C:membrane"/>
    <property type="evidence" value="ECO:0007669"/>
    <property type="project" value="UniProtKB-ARBA"/>
</dbReference>
<accession>A0A6J1EH97</accession>
<dbReference type="Gene3D" id="3.30.1520.10">
    <property type="entry name" value="Phox-like domain"/>
    <property type="match status" value="1"/>
</dbReference>
<dbReference type="PANTHER" id="PTHR10555:SF170">
    <property type="entry name" value="FI18122P1"/>
    <property type="match status" value="1"/>
</dbReference>
<keyword evidence="3" id="KW-1185">Reference proteome</keyword>
<reference evidence="4" key="1">
    <citation type="submission" date="2025-08" db="UniProtKB">
        <authorList>
            <consortium name="RefSeq"/>
        </authorList>
    </citation>
    <scope>IDENTIFICATION</scope>
    <source>
        <tissue evidence="4">Young leaves</tissue>
    </source>
</reference>
<protein>
    <submittedName>
        <fullName evidence="4">Sorting nexin 1-like</fullName>
    </submittedName>
</protein>
<feature type="domain" description="PX" evidence="2">
    <location>
        <begin position="21"/>
        <end position="140"/>
    </location>
</feature>
<dbReference type="InterPro" id="IPR001683">
    <property type="entry name" value="PX_dom"/>
</dbReference>
<dbReference type="GO" id="GO:0035091">
    <property type="term" value="F:phosphatidylinositol binding"/>
    <property type="evidence" value="ECO:0007669"/>
    <property type="project" value="InterPro"/>
</dbReference>
<dbReference type="CDD" id="cd06859">
    <property type="entry name" value="PX_SNX1_2_like"/>
    <property type="match status" value="1"/>
</dbReference>
<dbReference type="PROSITE" id="PS50195">
    <property type="entry name" value="PX"/>
    <property type="match status" value="1"/>
</dbReference>
<sequence>MEQERSMPVSLLSPRSPSSQPYLSVSVTDPVKLGNGVQAYISYRVITKTNFPEYQGPEKIVIRRYSDFVWLHDRLFEKYKGIFIPSIPEKNAVEKFRFSAEFIEMRRQALDIFVNQIASHHELQKSEDLRTFLQVEEETMERLRSHDSGIFKKKPADLMQMFKSKVSDIVLGKEKPVEESNPEYEKLKHYIFELENHLTEAQKHAFRLVKRHRELGQALADFGKAAKLLGACEEKAVGKGFSELGAKSEMLSIKLQKEAHELLLNFEEPLKDYVRAVQSIKATIAERANAFRQQCELAETTKLKEINLDRLVLMRSDKAAEAEVEYKELKAASEEATKRFETIVVLMNQEIIRFQEQKTLDMGLAFHEFAKGQAHLANGVADAWRSLLPKLEALSVS</sequence>
<dbReference type="AlphaFoldDB" id="A0A6J1EH97"/>
<dbReference type="Pfam" id="PF00787">
    <property type="entry name" value="PX"/>
    <property type="match status" value="1"/>
</dbReference>
<evidence type="ECO:0000256" key="1">
    <source>
        <dbReference type="SAM" id="MobiDB-lite"/>
    </source>
</evidence>
<dbReference type="InterPro" id="IPR036871">
    <property type="entry name" value="PX_dom_sf"/>
</dbReference>
<dbReference type="CDD" id="cd07596">
    <property type="entry name" value="BAR_SNX"/>
    <property type="match status" value="1"/>
</dbReference>
<dbReference type="RefSeq" id="XP_022926163.1">
    <property type="nucleotide sequence ID" value="XM_023070395.1"/>
</dbReference>
<dbReference type="FunFam" id="1.20.1270.60:FF:000044">
    <property type="entry name" value="Sorting nexin 1"/>
    <property type="match status" value="1"/>
</dbReference>
<dbReference type="KEGG" id="cmos:111433347"/>
<evidence type="ECO:0000313" key="4">
    <source>
        <dbReference type="RefSeq" id="XP_022926163.1"/>
    </source>
</evidence>
<gene>
    <name evidence="4" type="primary">LOC111433347</name>
</gene>
<dbReference type="InterPro" id="IPR027267">
    <property type="entry name" value="AH/BAR_dom_sf"/>
</dbReference>
<dbReference type="FunFam" id="3.30.1520.10:FF:000028">
    <property type="entry name" value="sorting nexin 1 isoform X2"/>
    <property type="match status" value="1"/>
</dbReference>
<proteinExistence type="predicted"/>
<evidence type="ECO:0000259" key="2">
    <source>
        <dbReference type="PROSITE" id="PS50195"/>
    </source>
</evidence>
<evidence type="ECO:0000313" key="3">
    <source>
        <dbReference type="Proteomes" id="UP000504609"/>
    </source>
</evidence>
<dbReference type="Gene3D" id="1.20.1270.60">
    <property type="entry name" value="Arfaptin homology (AH) domain/BAR domain"/>
    <property type="match status" value="1"/>
</dbReference>